<evidence type="ECO:0000259" key="2">
    <source>
        <dbReference type="PROSITE" id="PS50106"/>
    </source>
</evidence>
<protein>
    <recommendedName>
        <fullName evidence="2">PDZ domain-containing protein</fullName>
    </recommendedName>
</protein>
<evidence type="ECO:0000313" key="5">
    <source>
        <dbReference type="Proteomes" id="UP000663829"/>
    </source>
</evidence>
<feature type="domain" description="PDZ" evidence="2">
    <location>
        <begin position="53"/>
        <end position="123"/>
    </location>
</feature>
<keyword evidence="5" id="KW-1185">Reference proteome</keyword>
<dbReference type="EMBL" id="CAJOBC010053824">
    <property type="protein sequence ID" value="CAF4186452.1"/>
    <property type="molecule type" value="Genomic_DNA"/>
</dbReference>
<dbReference type="InterPro" id="IPR001478">
    <property type="entry name" value="PDZ"/>
</dbReference>
<dbReference type="SUPFAM" id="SSF50156">
    <property type="entry name" value="PDZ domain-like"/>
    <property type="match status" value="1"/>
</dbReference>
<feature type="compositionally biased region" description="Polar residues" evidence="1">
    <location>
        <begin position="177"/>
        <end position="193"/>
    </location>
</feature>
<evidence type="ECO:0000313" key="4">
    <source>
        <dbReference type="EMBL" id="CAF4186452.1"/>
    </source>
</evidence>
<comment type="caution">
    <text evidence="3">The sequence shown here is derived from an EMBL/GenBank/DDBJ whole genome shotgun (WGS) entry which is preliminary data.</text>
</comment>
<accession>A0A815G021</accession>
<proteinExistence type="predicted"/>
<sequence length="215" mass="23538">MAQGLVKRQQNVPSTNPPPYVGIEPRKSAANVQLNADRIKKSFIESNGVEYQVIPCEIEKLAEIGMVVGHVEGHQWVFIDEILPNGMIDMHGGLKVGDYLTQVGVYSLVAMDLPSALLLIEKAYDEGRKTVSFIAARPLEVSKESKIASNFVELSTNISTANRQHQQHLAAAAVSAPTRNRAASSRAQSFVSYENNAESDNENDEDENDAKETSL</sequence>
<dbReference type="OrthoDB" id="10064688at2759"/>
<reference evidence="3" key="1">
    <citation type="submission" date="2021-02" db="EMBL/GenBank/DDBJ databases">
        <authorList>
            <person name="Nowell W R."/>
        </authorList>
    </citation>
    <scope>NUCLEOTIDE SEQUENCE</scope>
</reference>
<feature type="region of interest" description="Disordered" evidence="1">
    <location>
        <begin position="174"/>
        <end position="215"/>
    </location>
</feature>
<dbReference type="Proteomes" id="UP000681722">
    <property type="component" value="Unassembled WGS sequence"/>
</dbReference>
<dbReference type="EMBL" id="CAJNOQ010013962">
    <property type="protein sequence ID" value="CAF1332068.1"/>
    <property type="molecule type" value="Genomic_DNA"/>
</dbReference>
<name>A0A815G021_9BILA</name>
<evidence type="ECO:0000256" key="1">
    <source>
        <dbReference type="SAM" id="MobiDB-lite"/>
    </source>
</evidence>
<feature type="compositionally biased region" description="Acidic residues" evidence="1">
    <location>
        <begin position="197"/>
        <end position="209"/>
    </location>
</feature>
<dbReference type="PROSITE" id="PS50106">
    <property type="entry name" value="PDZ"/>
    <property type="match status" value="1"/>
</dbReference>
<dbReference type="Gene3D" id="2.30.42.10">
    <property type="match status" value="1"/>
</dbReference>
<dbReference type="InterPro" id="IPR036034">
    <property type="entry name" value="PDZ_sf"/>
</dbReference>
<dbReference type="Proteomes" id="UP000663829">
    <property type="component" value="Unassembled WGS sequence"/>
</dbReference>
<dbReference type="AlphaFoldDB" id="A0A815G021"/>
<feature type="region of interest" description="Disordered" evidence="1">
    <location>
        <begin position="1"/>
        <end position="23"/>
    </location>
</feature>
<evidence type="ECO:0000313" key="3">
    <source>
        <dbReference type="EMBL" id="CAF1332068.1"/>
    </source>
</evidence>
<gene>
    <name evidence="3" type="ORF">GPM918_LOCUS30001</name>
    <name evidence="4" type="ORF">SRO942_LOCUS30602</name>
</gene>
<organism evidence="3 5">
    <name type="scientific">Didymodactylos carnosus</name>
    <dbReference type="NCBI Taxonomy" id="1234261"/>
    <lineage>
        <taxon>Eukaryota</taxon>
        <taxon>Metazoa</taxon>
        <taxon>Spiralia</taxon>
        <taxon>Gnathifera</taxon>
        <taxon>Rotifera</taxon>
        <taxon>Eurotatoria</taxon>
        <taxon>Bdelloidea</taxon>
        <taxon>Philodinida</taxon>
        <taxon>Philodinidae</taxon>
        <taxon>Didymodactylos</taxon>
    </lineage>
</organism>